<proteinExistence type="predicted"/>
<dbReference type="InterPro" id="IPR036249">
    <property type="entry name" value="Thioredoxin-like_sf"/>
</dbReference>
<dbReference type="Pfam" id="PF00085">
    <property type="entry name" value="Thioredoxin"/>
    <property type="match status" value="1"/>
</dbReference>
<dbReference type="Proteomes" id="UP000813462">
    <property type="component" value="Unassembled WGS sequence"/>
</dbReference>
<dbReference type="GO" id="GO:0005737">
    <property type="term" value="C:cytoplasm"/>
    <property type="evidence" value="ECO:0007669"/>
    <property type="project" value="TreeGrafter"/>
</dbReference>
<dbReference type="CDD" id="cd02947">
    <property type="entry name" value="TRX_family"/>
    <property type="match status" value="1"/>
</dbReference>
<evidence type="ECO:0000259" key="1">
    <source>
        <dbReference type="PROSITE" id="PS51352"/>
    </source>
</evidence>
<dbReference type="PRINTS" id="PR00421">
    <property type="entry name" value="THIOREDOXIN"/>
</dbReference>
<evidence type="ECO:0000313" key="3">
    <source>
        <dbReference type="Proteomes" id="UP000813462"/>
    </source>
</evidence>
<dbReference type="Gene3D" id="3.40.30.10">
    <property type="entry name" value="Glutaredoxin"/>
    <property type="match status" value="1"/>
</dbReference>
<organism evidence="2 3">
    <name type="scientific">Ziziphus jujuba var. spinosa</name>
    <dbReference type="NCBI Taxonomy" id="714518"/>
    <lineage>
        <taxon>Eukaryota</taxon>
        <taxon>Viridiplantae</taxon>
        <taxon>Streptophyta</taxon>
        <taxon>Embryophyta</taxon>
        <taxon>Tracheophyta</taxon>
        <taxon>Spermatophyta</taxon>
        <taxon>Magnoliopsida</taxon>
        <taxon>eudicotyledons</taxon>
        <taxon>Gunneridae</taxon>
        <taxon>Pentapetalae</taxon>
        <taxon>rosids</taxon>
        <taxon>fabids</taxon>
        <taxon>Rosales</taxon>
        <taxon>Rhamnaceae</taxon>
        <taxon>Paliureae</taxon>
        <taxon>Ziziphus</taxon>
    </lineage>
</organism>
<gene>
    <name evidence="2" type="ORF">FEM48_Zijuj06G0190300</name>
</gene>
<dbReference type="PANTHER" id="PTHR45663:SF15">
    <property type="entry name" value="THIOREDOXIN Y1, CHLOROPLASTIC"/>
    <property type="match status" value="1"/>
</dbReference>
<dbReference type="PANTHER" id="PTHR45663">
    <property type="entry name" value="GEO12009P1"/>
    <property type="match status" value="1"/>
</dbReference>
<evidence type="ECO:0000313" key="2">
    <source>
        <dbReference type="EMBL" id="KAH7525109.1"/>
    </source>
</evidence>
<dbReference type="EMBL" id="JAEACU010000006">
    <property type="protein sequence ID" value="KAH7525109.1"/>
    <property type="molecule type" value="Genomic_DNA"/>
</dbReference>
<accession>A0A978VB24</accession>
<reference evidence="2" key="1">
    <citation type="journal article" date="2021" name="Front. Plant Sci.">
        <title>Chromosome-Scale Genome Assembly for Chinese Sour Jujube and Insights Into Its Genome Evolution and Domestication Signature.</title>
        <authorList>
            <person name="Shen L.-Y."/>
            <person name="Luo H."/>
            <person name="Wang X.-L."/>
            <person name="Wang X.-M."/>
            <person name="Qiu X.-J."/>
            <person name="Liu H."/>
            <person name="Zhou S.-S."/>
            <person name="Jia K.-H."/>
            <person name="Nie S."/>
            <person name="Bao Y.-T."/>
            <person name="Zhang R.-G."/>
            <person name="Yun Q.-Z."/>
            <person name="Chai Y.-H."/>
            <person name="Lu J.-Y."/>
            <person name="Li Y."/>
            <person name="Zhao S.-W."/>
            <person name="Mao J.-F."/>
            <person name="Jia S.-G."/>
            <person name="Mao Y.-M."/>
        </authorList>
    </citation>
    <scope>NUCLEOTIDE SEQUENCE</scope>
    <source>
        <strain evidence="2">AT0</strain>
        <tissue evidence="2">Leaf</tissue>
    </source>
</reference>
<dbReference type="InterPro" id="IPR013766">
    <property type="entry name" value="Thioredoxin_domain"/>
</dbReference>
<dbReference type="AlphaFoldDB" id="A0A978VB24"/>
<protein>
    <recommendedName>
        <fullName evidence="1">Thioredoxin domain-containing protein</fullName>
    </recommendedName>
</protein>
<dbReference type="SUPFAM" id="SSF52833">
    <property type="entry name" value="Thioredoxin-like"/>
    <property type="match status" value="2"/>
</dbReference>
<feature type="domain" description="Thioredoxin" evidence="1">
    <location>
        <begin position="49"/>
        <end position="198"/>
    </location>
</feature>
<name>A0A978VB24_ZIZJJ</name>
<sequence>MAVTVSAFTIPSLSSDRTTFLAASSSHSSALSSASSLQFPVQLRRFRIETKGVSAPSRPRILPLVEATKQTFSNLDDLLAKAEKPVLVDFYATWLDEEIADIEVRTISYIEDGLTRSLFDRCGPCQFMVPILNEVNTKLKDKIQVVKIDTEKYPSIADKYRIEALPTFILFKDGVPYDRFEGAFTADKLIQRIEDALKAAK</sequence>
<dbReference type="PROSITE" id="PS51352">
    <property type="entry name" value="THIOREDOXIN_2"/>
    <property type="match status" value="1"/>
</dbReference>
<comment type="caution">
    <text evidence="2">The sequence shown here is derived from an EMBL/GenBank/DDBJ whole genome shotgun (WGS) entry which is preliminary data.</text>
</comment>
<dbReference type="GO" id="GO:0015035">
    <property type="term" value="F:protein-disulfide reductase activity"/>
    <property type="evidence" value="ECO:0007669"/>
    <property type="project" value="TreeGrafter"/>
</dbReference>